<gene>
    <name evidence="5" type="ORF">IW254_001076</name>
</gene>
<protein>
    <submittedName>
        <fullName evidence="5">Peptide/nickel transport system ATP-binding protein</fullName>
    </submittedName>
</protein>
<dbReference type="GO" id="GO:0055085">
    <property type="term" value="P:transmembrane transport"/>
    <property type="evidence" value="ECO:0007669"/>
    <property type="project" value="UniProtKB-ARBA"/>
</dbReference>
<dbReference type="InterPro" id="IPR003593">
    <property type="entry name" value="AAA+_ATPase"/>
</dbReference>
<dbReference type="EMBL" id="JADOUE010000001">
    <property type="protein sequence ID" value="MBG6122107.1"/>
    <property type="molecule type" value="Genomic_DNA"/>
</dbReference>
<dbReference type="SUPFAM" id="SSF52540">
    <property type="entry name" value="P-loop containing nucleoside triphosphate hydrolases"/>
    <property type="match status" value="2"/>
</dbReference>
<keyword evidence="3 5" id="KW-0067">ATP-binding</keyword>
<dbReference type="AlphaFoldDB" id="A0A931E1E4"/>
<evidence type="ECO:0000313" key="6">
    <source>
        <dbReference type="Proteomes" id="UP000658613"/>
    </source>
</evidence>
<keyword evidence="6" id="KW-1185">Reference proteome</keyword>
<dbReference type="InterPro" id="IPR027417">
    <property type="entry name" value="P-loop_NTPase"/>
</dbReference>
<dbReference type="InterPro" id="IPR017871">
    <property type="entry name" value="ABC_transporter-like_CS"/>
</dbReference>
<accession>A0A931E1E4</accession>
<dbReference type="InterPro" id="IPR013563">
    <property type="entry name" value="Oligopep_ABC_C"/>
</dbReference>
<sequence length="469" mass="50452">MNAPLVTVRNLTIDGIVHGISFDIHPGERLGVIGESGSGKSMTALAIMGLLDPDLDPTGSVTVAGTEMIGAPDRVTRALRGTTVGMIFQEPMTALDPLMTVEKQVAEACDIHSARELLHEVGITRTNAYPHELSGGQRQRVLIALAIAGDPDLLICDEPTTALDVTVQAQILELLDRLVKERDMALLFITHDLGVMSSMADRIIVLKDGAVADPNADLRNPTVDYTARLVAASTPGPPAPPRDLGEPVIELDNCVWTRGTTRVLDHVSLSIREGERIGIVGGSGSGKTSLLRVISGMNQPDHGTVRVDGRLQMVFQDPYSSLNPRRSVESSIREAGVDSPRAKEVLDQVGLGGLGQRLPHKFSGGQRQRISIARAAAPRPNILLADEPVSALDVSVRAQVLDLLDELVVNNNLTLVFVSHDLSVVRQVCPTLAVMHHGRIVEYGPTEEIWANPQHEYTRTLLSSIPELG</sequence>
<dbReference type="GO" id="GO:0005524">
    <property type="term" value="F:ATP binding"/>
    <property type="evidence" value="ECO:0007669"/>
    <property type="project" value="UniProtKB-KW"/>
</dbReference>
<feature type="domain" description="ABC transporter" evidence="4">
    <location>
        <begin position="249"/>
        <end position="462"/>
    </location>
</feature>
<proteinExistence type="predicted"/>
<dbReference type="Pfam" id="PF00005">
    <property type="entry name" value="ABC_tran"/>
    <property type="match status" value="2"/>
</dbReference>
<comment type="caution">
    <text evidence="5">The sequence shown here is derived from an EMBL/GenBank/DDBJ whole genome shotgun (WGS) entry which is preliminary data.</text>
</comment>
<dbReference type="CDD" id="cd03257">
    <property type="entry name" value="ABC_NikE_OppD_transporters"/>
    <property type="match status" value="2"/>
</dbReference>
<evidence type="ECO:0000256" key="3">
    <source>
        <dbReference type="ARBA" id="ARBA00022840"/>
    </source>
</evidence>
<dbReference type="SMART" id="SM00382">
    <property type="entry name" value="AAA"/>
    <property type="match status" value="2"/>
</dbReference>
<evidence type="ECO:0000313" key="5">
    <source>
        <dbReference type="EMBL" id="MBG6122107.1"/>
    </source>
</evidence>
<dbReference type="PANTHER" id="PTHR43776">
    <property type="entry name" value="TRANSPORT ATP-BINDING PROTEIN"/>
    <property type="match status" value="1"/>
</dbReference>
<keyword evidence="1" id="KW-0813">Transport</keyword>
<evidence type="ECO:0000256" key="2">
    <source>
        <dbReference type="ARBA" id="ARBA00022741"/>
    </source>
</evidence>
<organism evidence="5 6">
    <name type="scientific">Corynebacterium aquatimens</name>
    <dbReference type="NCBI Taxonomy" id="1190508"/>
    <lineage>
        <taxon>Bacteria</taxon>
        <taxon>Bacillati</taxon>
        <taxon>Actinomycetota</taxon>
        <taxon>Actinomycetes</taxon>
        <taxon>Mycobacteriales</taxon>
        <taxon>Corynebacteriaceae</taxon>
        <taxon>Corynebacterium</taxon>
    </lineage>
</organism>
<feature type="domain" description="ABC transporter" evidence="4">
    <location>
        <begin position="1"/>
        <end position="233"/>
    </location>
</feature>
<name>A0A931E1E4_9CORY</name>
<dbReference type="Gene3D" id="3.40.50.300">
    <property type="entry name" value="P-loop containing nucleotide triphosphate hydrolases"/>
    <property type="match status" value="2"/>
</dbReference>
<dbReference type="GO" id="GO:0016887">
    <property type="term" value="F:ATP hydrolysis activity"/>
    <property type="evidence" value="ECO:0007669"/>
    <property type="project" value="InterPro"/>
</dbReference>
<dbReference type="InterPro" id="IPR003439">
    <property type="entry name" value="ABC_transporter-like_ATP-bd"/>
</dbReference>
<dbReference type="GO" id="GO:0015833">
    <property type="term" value="P:peptide transport"/>
    <property type="evidence" value="ECO:0007669"/>
    <property type="project" value="InterPro"/>
</dbReference>
<dbReference type="InterPro" id="IPR050319">
    <property type="entry name" value="ABC_transp_ATP-bind"/>
</dbReference>
<reference evidence="5" key="1">
    <citation type="submission" date="2020-11" db="EMBL/GenBank/DDBJ databases">
        <title>Sequencing the genomes of 1000 actinobacteria strains.</title>
        <authorList>
            <person name="Klenk H.-P."/>
        </authorList>
    </citation>
    <scope>NUCLEOTIDE SEQUENCE</scope>
    <source>
        <strain evidence="5">DSM 45632</strain>
    </source>
</reference>
<dbReference type="Proteomes" id="UP000658613">
    <property type="component" value="Unassembled WGS sequence"/>
</dbReference>
<evidence type="ECO:0000256" key="1">
    <source>
        <dbReference type="ARBA" id="ARBA00022448"/>
    </source>
</evidence>
<evidence type="ECO:0000259" key="4">
    <source>
        <dbReference type="PROSITE" id="PS50893"/>
    </source>
</evidence>
<dbReference type="PANTHER" id="PTHR43776:SF8">
    <property type="entry name" value="ABC TRANSPORTER, ATP-BINDING PROTEIN"/>
    <property type="match status" value="1"/>
</dbReference>
<dbReference type="Pfam" id="PF08352">
    <property type="entry name" value="oligo_HPY"/>
    <property type="match status" value="1"/>
</dbReference>
<dbReference type="PROSITE" id="PS50893">
    <property type="entry name" value="ABC_TRANSPORTER_2"/>
    <property type="match status" value="2"/>
</dbReference>
<dbReference type="PROSITE" id="PS00211">
    <property type="entry name" value="ABC_TRANSPORTER_1"/>
    <property type="match status" value="2"/>
</dbReference>
<keyword evidence="2" id="KW-0547">Nucleotide-binding</keyword>